<dbReference type="AlphaFoldDB" id="A0A9N8HVJ6"/>
<dbReference type="Proteomes" id="UP001153069">
    <property type="component" value="Unassembled WGS sequence"/>
</dbReference>
<protein>
    <submittedName>
        <fullName evidence="2">Uncharacterized protein</fullName>
    </submittedName>
</protein>
<feature type="non-terminal residue" evidence="2">
    <location>
        <position position="1"/>
    </location>
</feature>
<keyword evidence="3" id="KW-1185">Reference proteome</keyword>
<dbReference type="EMBL" id="CAICTM010001954">
    <property type="protein sequence ID" value="CAB9527202.1"/>
    <property type="molecule type" value="Genomic_DNA"/>
</dbReference>
<organism evidence="2 3">
    <name type="scientific">Seminavis robusta</name>
    <dbReference type="NCBI Taxonomy" id="568900"/>
    <lineage>
        <taxon>Eukaryota</taxon>
        <taxon>Sar</taxon>
        <taxon>Stramenopiles</taxon>
        <taxon>Ochrophyta</taxon>
        <taxon>Bacillariophyta</taxon>
        <taxon>Bacillariophyceae</taxon>
        <taxon>Bacillariophycidae</taxon>
        <taxon>Naviculales</taxon>
        <taxon>Naviculaceae</taxon>
        <taxon>Seminavis</taxon>
    </lineage>
</organism>
<reference evidence="2" key="1">
    <citation type="submission" date="2020-06" db="EMBL/GenBank/DDBJ databases">
        <authorList>
            <consortium name="Plant Systems Biology data submission"/>
        </authorList>
    </citation>
    <scope>NUCLEOTIDE SEQUENCE</scope>
    <source>
        <strain evidence="2">D6</strain>
    </source>
</reference>
<feature type="region of interest" description="Disordered" evidence="1">
    <location>
        <begin position="75"/>
        <end position="122"/>
    </location>
</feature>
<evidence type="ECO:0000313" key="3">
    <source>
        <dbReference type="Proteomes" id="UP001153069"/>
    </source>
</evidence>
<comment type="caution">
    <text evidence="2">The sequence shown here is derived from an EMBL/GenBank/DDBJ whole genome shotgun (WGS) entry which is preliminary data.</text>
</comment>
<name>A0A9N8HVJ6_9STRA</name>
<sequence>EQFKSKATSKESRVDAKEAIREKKKYETIKKARNSSLAAAVATGGGDGSAFIDGIATGLQKYIQEGNTLLQEIGGEGASTMAPLPESPPDNKLGVTGTSMGASFDEDDRLKLDPLQQQKGDY</sequence>
<evidence type="ECO:0000256" key="1">
    <source>
        <dbReference type="SAM" id="MobiDB-lite"/>
    </source>
</evidence>
<accession>A0A9N8HVJ6</accession>
<proteinExistence type="predicted"/>
<evidence type="ECO:0000313" key="2">
    <source>
        <dbReference type="EMBL" id="CAB9527202.1"/>
    </source>
</evidence>
<gene>
    <name evidence="2" type="ORF">SEMRO_1956_G307770.1</name>
</gene>